<evidence type="ECO:0000256" key="12">
    <source>
        <dbReference type="ARBA" id="ARBA00033342"/>
    </source>
</evidence>
<proteinExistence type="inferred from homology"/>
<keyword evidence="9 13" id="KW-0472">Membrane</keyword>
<feature type="transmembrane region" description="Helical" evidence="13">
    <location>
        <begin position="544"/>
        <end position="564"/>
    </location>
</feature>
<dbReference type="CDD" id="cd20070">
    <property type="entry name" value="5TM_YidC_Alb3"/>
    <property type="match status" value="1"/>
</dbReference>
<evidence type="ECO:0000256" key="13">
    <source>
        <dbReference type="HAMAP-Rule" id="MF_01810"/>
    </source>
</evidence>
<feature type="transmembrane region" description="Helical" evidence="13">
    <location>
        <begin position="447"/>
        <end position="468"/>
    </location>
</feature>
<feature type="region of interest" description="Disordered" evidence="14">
    <location>
        <begin position="34"/>
        <end position="84"/>
    </location>
</feature>
<dbReference type="CDD" id="cd19961">
    <property type="entry name" value="EcYidC-like_peri"/>
    <property type="match status" value="1"/>
</dbReference>
<evidence type="ECO:0000256" key="4">
    <source>
        <dbReference type="ARBA" id="ARBA00022448"/>
    </source>
</evidence>
<sequence>MDQKRLLAAIAISIGILLTFDLLNRPAREAQRAELAAQQQAAQVQQAAPKPGPNPGPVGPLGAPTDAAPAAGAPRAPGARLPIDGPRVHGSLSLRGARLDDVVLKDYHETVDRTSPLVRVLAPREGAAPYYGQWGWTAADGRTPVPGNDTDWTADGAELAPGKPVTLRWDNGQGQVFEIGLALDENYMVTAEQRVKNTGPDPVQLLPWARIRREHTPPTQGFYILHEGFVGVLDGRLREETYSNAKTEGAKRAGVAFEQEAAGGWAGFTDKYWLATLSPVDQAARFRATYRAIPEGGQDRWQVDFAQPQPATVAPNTTGAGQALRLFAGAKEVRLLDSYRDRLGIPDFDKAIDFGWFYFLTKPFFYAIDWIFTIVGNFGVAILIFTLLLKAAFFPLASKAYKSMGKMKVLGPKMSEIKERYKDDPAKAQAEMMALYRTEKINPASGCLPILIQIPVFFALYKVLFVTIEMRHAPFFGWIRDLSAPDPTNLFNLFGLLPFDPTQLSHYLHMPVWALIMGVTMFLQQKLNPAPPDPIQAKLFQYMPIIFTFMLASFPAGLVIYWSWNNLLSIAQQWYIQRNAKVGKPAAAPVATALPKKG</sequence>
<keyword evidence="6 13" id="KW-0812">Transmembrane</keyword>
<protein>
    <recommendedName>
        <fullName evidence="3 13">Membrane protein insertase YidC</fullName>
    </recommendedName>
    <alternativeName>
        <fullName evidence="12 13">Foldase YidC</fullName>
    </alternativeName>
    <alternativeName>
        <fullName evidence="11 13">Membrane integrase YidC</fullName>
    </alternativeName>
    <alternativeName>
        <fullName evidence="13">Membrane protein YidC</fullName>
    </alternativeName>
</protein>
<comment type="subcellular location">
    <subcellularLocation>
        <location evidence="1">Cell inner membrane</location>
        <topology evidence="1">Multi-pass membrane protein</topology>
    </subcellularLocation>
    <subcellularLocation>
        <location evidence="13">Cell membrane</location>
        <topology evidence="13">Multi-pass membrane protein</topology>
    </subcellularLocation>
</comment>
<keyword evidence="8 13" id="KW-1133">Transmembrane helix</keyword>
<dbReference type="GO" id="GO:0005886">
    <property type="term" value="C:plasma membrane"/>
    <property type="evidence" value="ECO:0007669"/>
    <property type="project" value="UniProtKB-SubCell"/>
</dbReference>
<dbReference type="InterPro" id="IPR001708">
    <property type="entry name" value="YidC/ALB3/OXA1/COX18"/>
</dbReference>
<dbReference type="NCBIfam" id="NF002353">
    <property type="entry name" value="PRK01318.1-4"/>
    <property type="match status" value="1"/>
</dbReference>
<dbReference type="InterPro" id="IPR028053">
    <property type="entry name" value="Membr_insert_YidC_N"/>
</dbReference>
<dbReference type="PANTHER" id="PTHR12428">
    <property type="entry name" value="OXA1"/>
    <property type="match status" value="1"/>
</dbReference>
<comment type="caution">
    <text evidence="17">The sequence shown here is derived from an EMBL/GenBank/DDBJ whole genome shotgun (WGS) entry which is preliminary data.</text>
</comment>
<comment type="subunit">
    <text evidence="13">Interacts with the Sec translocase complex via SecD. Specifically interacts with transmembrane segments of nascent integral membrane proteins during membrane integration.</text>
</comment>
<evidence type="ECO:0000259" key="16">
    <source>
        <dbReference type="Pfam" id="PF14849"/>
    </source>
</evidence>
<keyword evidence="18" id="KW-1185">Reference proteome</keyword>
<dbReference type="Gene3D" id="2.70.98.90">
    <property type="match status" value="1"/>
</dbReference>
<keyword evidence="5 13" id="KW-1003">Cell membrane</keyword>
<evidence type="ECO:0000313" key="18">
    <source>
        <dbReference type="Proteomes" id="UP000295096"/>
    </source>
</evidence>
<name>A0A4R5QHN8_9PROT</name>
<feature type="domain" description="Membrane insertase YidC N-terminal" evidence="16">
    <location>
        <begin position="80"/>
        <end position="366"/>
    </location>
</feature>
<dbReference type="Pfam" id="PF14849">
    <property type="entry name" value="YidC_periplas"/>
    <property type="match status" value="1"/>
</dbReference>
<organism evidence="17 18">
    <name type="scientific">Dankookia rubra</name>
    <dbReference type="NCBI Taxonomy" id="1442381"/>
    <lineage>
        <taxon>Bacteria</taxon>
        <taxon>Pseudomonadati</taxon>
        <taxon>Pseudomonadota</taxon>
        <taxon>Alphaproteobacteria</taxon>
        <taxon>Acetobacterales</taxon>
        <taxon>Roseomonadaceae</taxon>
        <taxon>Dankookia</taxon>
    </lineage>
</organism>
<evidence type="ECO:0000256" key="6">
    <source>
        <dbReference type="ARBA" id="ARBA00022692"/>
    </source>
</evidence>
<dbReference type="OrthoDB" id="9780552at2"/>
<evidence type="ECO:0000256" key="14">
    <source>
        <dbReference type="SAM" id="MobiDB-lite"/>
    </source>
</evidence>
<evidence type="ECO:0000256" key="8">
    <source>
        <dbReference type="ARBA" id="ARBA00022989"/>
    </source>
</evidence>
<dbReference type="AlphaFoldDB" id="A0A4R5QHN8"/>
<comment type="caution">
    <text evidence="13">Lacks conserved residue(s) required for the propagation of feature annotation.</text>
</comment>
<feature type="domain" description="Membrane insertase YidC/Oxa/ALB C-terminal" evidence="15">
    <location>
        <begin position="378"/>
        <end position="578"/>
    </location>
</feature>
<dbReference type="InterPro" id="IPR047196">
    <property type="entry name" value="YidC_ALB_C"/>
</dbReference>
<dbReference type="GO" id="GO:0051205">
    <property type="term" value="P:protein insertion into membrane"/>
    <property type="evidence" value="ECO:0007669"/>
    <property type="project" value="TreeGrafter"/>
</dbReference>
<dbReference type="GO" id="GO:0032977">
    <property type="term" value="F:membrane insertase activity"/>
    <property type="evidence" value="ECO:0007669"/>
    <property type="project" value="InterPro"/>
</dbReference>
<dbReference type="PRINTS" id="PR00701">
    <property type="entry name" value="60KDINNERMP"/>
</dbReference>
<keyword evidence="10 13" id="KW-0143">Chaperone</keyword>
<evidence type="ECO:0000256" key="10">
    <source>
        <dbReference type="ARBA" id="ARBA00023186"/>
    </source>
</evidence>
<evidence type="ECO:0000259" key="15">
    <source>
        <dbReference type="Pfam" id="PF02096"/>
    </source>
</evidence>
<gene>
    <name evidence="13 17" type="primary">yidC</name>
    <name evidence="17" type="ORF">E2C06_10675</name>
</gene>
<dbReference type="Proteomes" id="UP000295096">
    <property type="component" value="Unassembled WGS sequence"/>
</dbReference>
<dbReference type="Pfam" id="PF02096">
    <property type="entry name" value="60KD_IMP"/>
    <property type="match status" value="1"/>
</dbReference>
<keyword evidence="7 13" id="KW-0653">Protein transport</keyword>
<feature type="compositionally biased region" description="Low complexity" evidence="14">
    <location>
        <begin position="60"/>
        <end position="82"/>
    </location>
</feature>
<dbReference type="HAMAP" id="MF_01810">
    <property type="entry name" value="YidC_type1"/>
    <property type="match status" value="1"/>
</dbReference>
<evidence type="ECO:0000256" key="1">
    <source>
        <dbReference type="ARBA" id="ARBA00004429"/>
    </source>
</evidence>
<dbReference type="GO" id="GO:0015031">
    <property type="term" value="P:protein transport"/>
    <property type="evidence" value="ECO:0007669"/>
    <property type="project" value="UniProtKB-KW"/>
</dbReference>
<dbReference type="PRINTS" id="PR01900">
    <property type="entry name" value="YIDCPROTEIN"/>
</dbReference>
<evidence type="ECO:0000256" key="3">
    <source>
        <dbReference type="ARBA" id="ARBA00015325"/>
    </source>
</evidence>
<dbReference type="PANTHER" id="PTHR12428:SF65">
    <property type="entry name" value="CYTOCHROME C OXIDASE ASSEMBLY PROTEIN COX18, MITOCHONDRIAL"/>
    <property type="match status" value="1"/>
</dbReference>
<dbReference type="InterPro" id="IPR038221">
    <property type="entry name" value="YidC_periplasmic_sf"/>
</dbReference>
<comment type="similarity">
    <text evidence="2 13">Belongs to the OXA1/ALB3/YidC family. Type 1 subfamily.</text>
</comment>
<evidence type="ECO:0000256" key="7">
    <source>
        <dbReference type="ARBA" id="ARBA00022927"/>
    </source>
</evidence>
<feature type="compositionally biased region" description="Low complexity" evidence="14">
    <location>
        <begin position="34"/>
        <end position="49"/>
    </location>
</feature>
<dbReference type="NCBIfam" id="TIGR03593">
    <property type="entry name" value="yidC_nterm"/>
    <property type="match status" value="1"/>
</dbReference>
<keyword evidence="4 13" id="KW-0813">Transport</keyword>
<accession>A0A4R5QHN8</accession>
<reference evidence="17 18" key="1">
    <citation type="journal article" date="2016" name="J. Microbiol.">
        <title>Dankookia rubra gen. nov., sp. nov., an alphaproteobacterium isolated from sediment of a shallow stream.</title>
        <authorList>
            <person name="Kim W.H."/>
            <person name="Kim D.H."/>
            <person name="Kang K."/>
            <person name="Ahn T.Y."/>
        </authorList>
    </citation>
    <scope>NUCLEOTIDE SEQUENCE [LARGE SCALE GENOMIC DNA]</scope>
    <source>
        <strain evidence="17 18">JCM30602</strain>
    </source>
</reference>
<evidence type="ECO:0000256" key="9">
    <source>
        <dbReference type="ARBA" id="ARBA00023136"/>
    </source>
</evidence>
<dbReference type="EMBL" id="SMSJ01000010">
    <property type="protein sequence ID" value="TDH62596.1"/>
    <property type="molecule type" value="Genomic_DNA"/>
</dbReference>
<evidence type="ECO:0000313" key="17">
    <source>
        <dbReference type="EMBL" id="TDH62596.1"/>
    </source>
</evidence>
<comment type="function">
    <text evidence="13">Required for the insertion and/or proper folding and/or complex formation of integral membrane proteins into the membrane. Involved in integration of membrane proteins that insert both dependently and independently of the Sec translocase complex, as well as at least some lipoproteins. Aids folding of multispanning membrane proteins.</text>
</comment>
<evidence type="ECO:0000256" key="5">
    <source>
        <dbReference type="ARBA" id="ARBA00022475"/>
    </source>
</evidence>
<feature type="transmembrane region" description="Helical" evidence="13">
    <location>
        <begin position="370"/>
        <end position="397"/>
    </location>
</feature>
<evidence type="ECO:0000256" key="11">
    <source>
        <dbReference type="ARBA" id="ARBA00033245"/>
    </source>
</evidence>
<dbReference type="NCBIfam" id="TIGR03592">
    <property type="entry name" value="yidC_oxa1_cterm"/>
    <property type="match status" value="1"/>
</dbReference>
<dbReference type="InterPro" id="IPR028055">
    <property type="entry name" value="YidC/Oxa/ALB_C"/>
</dbReference>
<dbReference type="RefSeq" id="WP_133288592.1">
    <property type="nucleotide sequence ID" value="NZ_SMSJ01000010.1"/>
</dbReference>
<dbReference type="InterPro" id="IPR019998">
    <property type="entry name" value="Membr_insert_YidC"/>
</dbReference>
<evidence type="ECO:0000256" key="2">
    <source>
        <dbReference type="ARBA" id="ARBA00010527"/>
    </source>
</evidence>